<dbReference type="AlphaFoldDB" id="A0A8C0U946"/>
<keyword evidence="1" id="KW-0863">Zinc-finger</keyword>
<evidence type="ECO:0000313" key="4">
    <source>
        <dbReference type="Ensembl" id="ENSCCEP00000005264.1"/>
    </source>
</evidence>
<evidence type="ECO:0000256" key="2">
    <source>
        <dbReference type="SAM" id="MobiDB-lite"/>
    </source>
</evidence>
<dbReference type="Proteomes" id="UP000694410">
    <property type="component" value="Unplaced"/>
</dbReference>
<keyword evidence="5" id="KW-1185">Reference proteome</keyword>
<evidence type="ECO:0000313" key="5">
    <source>
        <dbReference type="Proteomes" id="UP000694410"/>
    </source>
</evidence>
<dbReference type="PROSITE" id="PS50158">
    <property type="entry name" value="ZF_CCHC"/>
    <property type="match status" value="1"/>
</dbReference>
<dbReference type="Pfam" id="PF00098">
    <property type="entry name" value="zf-CCHC"/>
    <property type="match status" value="1"/>
</dbReference>
<accession>A0A8C0U946</accession>
<dbReference type="GO" id="GO:0003676">
    <property type="term" value="F:nucleic acid binding"/>
    <property type="evidence" value="ECO:0007669"/>
    <property type="project" value="InterPro"/>
</dbReference>
<sequence>FYSDLQSVKFLAIVKSVARLGPSRGSEKLKFDEIRDVVLSESIRKREVGESSGNALSVDRRGRSKSKGQNQRGRSKSKNRGKSPNRSNVTCWNCGEKGHFRTNCTKPKKKQNQKSGNDSDSVNSAED</sequence>
<dbReference type="Gene3D" id="4.10.60.10">
    <property type="entry name" value="Zinc finger, CCHC-type"/>
    <property type="match status" value="1"/>
</dbReference>
<feature type="compositionally biased region" description="Polar residues" evidence="2">
    <location>
        <begin position="113"/>
        <end position="127"/>
    </location>
</feature>
<dbReference type="SUPFAM" id="SSF57756">
    <property type="entry name" value="Retrovirus zinc finger-like domains"/>
    <property type="match status" value="1"/>
</dbReference>
<name>A0A8C0U946_CYACU</name>
<feature type="domain" description="CCHC-type" evidence="3">
    <location>
        <begin position="91"/>
        <end position="106"/>
    </location>
</feature>
<dbReference type="Ensembl" id="ENSCCET00000008734.1">
    <property type="protein sequence ID" value="ENSCCEP00000005264.1"/>
    <property type="gene ID" value="ENSCCEG00000005823.1"/>
</dbReference>
<evidence type="ECO:0000256" key="1">
    <source>
        <dbReference type="PROSITE-ProRule" id="PRU00047"/>
    </source>
</evidence>
<protein>
    <recommendedName>
        <fullName evidence="3">CCHC-type domain-containing protein</fullName>
    </recommendedName>
</protein>
<reference evidence="4" key="2">
    <citation type="submission" date="2025-09" db="UniProtKB">
        <authorList>
            <consortium name="Ensembl"/>
        </authorList>
    </citation>
    <scope>IDENTIFICATION</scope>
</reference>
<keyword evidence="1" id="KW-0862">Zinc</keyword>
<organism evidence="4 5">
    <name type="scientific">Cyanistes caeruleus</name>
    <name type="common">Eurasian blue tit</name>
    <name type="synonym">Parus caeruleus</name>
    <dbReference type="NCBI Taxonomy" id="156563"/>
    <lineage>
        <taxon>Eukaryota</taxon>
        <taxon>Metazoa</taxon>
        <taxon>Chordata</taxon>
        <taxon>Craniata</taxon>
        <taxon>Vertebrata</taxon>
        <taxon>Euteleostomi</taxon>
        <taxon>Archelosauria</taxon>
        <taxon>Archosauria</taxon>
        <taxon>Dinosauria</taxon>
        <taxon>Saurischia</taxon>
        <taxon>Theropoda</taxon>
        <taxon>Coelurosauria</taxon>
        <taxon>Aves</taxon>
        <taxon>Neognathae</taxon>
        <taxon>Neoaves</taxon>
        <taxon>Telluraves</taxon>
        <taxon>Australaves</taxon>
        <taxon>Passeriformes</taxon>
        <taxon>Paridae</taxon>
        <taxon>Cyanistes</taxon>
    </lineage>
</organism>
<reference evidence="4" key="1">
    <citation type="submission" date="2025-08" db="UniProtKB">
        <authorList>
            <consortium name="Ensembl"/>
        </authorList>
    </citation>
    <scope>IDENTIFICATION</scope>
</reference>
<evidence type="ECO:0000259" key="3">
    <source>
        <dbReference type="PROSITE" id="PS50158"/>
    </source>
</evidence>
<feature type="region of interest" description="Disordered" evidence="2">
    <location>
        <begin position="42"/>
        <end position="127"/>
    </location>
</feature>
<proteinExistence type="predicted"/>
<dbReference type="GO" id="GO:0008270">
    <property type="term" value="F:zinc ion binding"/>
    <property type="evidence" value="ECO:0007669"/>
    <property type="project" value="UniProtKB-KW"/>
</dbReference>
<keyword evidence="1" id="KW-0479">Metal-binding</keyword>
<dbReference type="SMART" id="SM00343">
    <property type="entry name" value="ZnF_C2HC"/>
    <property type="match status" value="1"/>
</dbReference>
<feature type="compositionally biased region" description="Basic residues" evidence="2">
    <location>
        <begin position="73"/>
        <end position="83"/>
    </location>
</feature>
<dbReference type="InterPro" id="IPR001878">
    <property type="entry name" value="Znf_CCHC"/>
</dbReference>
<dbReference type="InterPro" id="IPR036875">
    <property type="entry name" value="Znf_CCHC_sf"/>
</dbReference>